<evidence type="ECO:0000313" key="3">
    <source>
        <dbReference type="Proteomes" id="UP001500603"/>
    </source>
</evidence>
<gene>
    <name evidence="2" type="ORF">GCM10023318_58810</name>
</gene>
<evidence type="ECO:0000313" key="2">
    <source>
        <dbReference type="EMBL" id="GAA5068467.1"/>
    </source>
</evidence>
<accession>A0ABP9L289</accession>
<feature type="compositionally biased region" description="Gly residues" evidence="1">
    <location>
        <begin position="279"/>
        <end position="288"/>
    </location>
</feature>
<proteinExistence type="predicted"/>
<dbReference type="EMBL" id="BAABJM010000009">
    <property type="protein sequence ID" value="GAA5068467.1"/>
    <property type="molecule type" value="Genomic_DNA"/>
</dbReference>
<feature type="compositionally biased region" description="Low complexity" evidence="1">
    <location>
        <begin position="307"/>
        <end position="324"/>
    </location>
</feature>
<evidence type="ECO:0008006" key="4">
    <source>
        <dbReference type="Google" id="ProtNLM"/>
    </source>
</evidence>
<dbReference type="InterPro" id="IPR036689">
    <property type="entry name" value="ESAT-6-like_sf"/>
</dbReference>
<reference evidence="3" key="1">
    <citation type="journal article" date="2019" name="Int. J. Syst. Evol. Microbiol.">
        <title>The Global Catalogue of Microorganisms (GCM) 10K type strain sequencing project: providing services to taxonomists for standard genome sequencing and annotation.</title>
        <authorList>
            <consortium name="The Broad Institute Genomics Platform"/>
            <consortium name="The Broad Institute Genome Sequencing Center for Infectious Disease"/>
            <person name="Wu L."/>
            <person name="Ma J."/>
        </authorList>
    </citation>
    <scope>NUCLEOTIDE SEQUENCE [LARGE SCALE GENOMIC DNA]</scope>
    <source>
        <strain evidence="3">JCM 18298</strain>
    </source>
</reference>
<dbReference type="SUPFAM" id="SSF140453">
    <property type="entry name" value="EsxAB dimer-like"/>
    <property type="match status" value="1"/>
</dbReference>
<dbReference type="Gene3D" id="1.10.287.1060">
    <property type="entry name" value="ESAT-6-like"/>
    <property type="match status" value="1"/>
</dbReference>
<dbReference type="Proteomes" id="UP001500603">
    <property type="component" value="Unassembled WGS sequence"/>
</dbReference>
<protein>
    <recommendedName>
        <fullName evidence="4">PPE family domain-containing protein</fullName>
    </recommendedName>
</protein>
<sequence length="380" mass="38185">MSGYEPPRIPGGGENSKSWDHHTIKNSFEPLNPTDAHAQADQYWKMHQLWDEGVETFARSIQASIAQAWSGPAAEASKKSIADYTTDAKNLSPALAELHTGVRDAANAITNTKSAIPGAVDTSWPTAGFSLGIHNAAKNEASEAEETARTAMTEHYVTPFGQVDGKIPVLPTPLQPTDKPDTPAPPVPGGTPGDSTTGPGGPSTPGETPETPTAPGDTDGDGQPDTPQEQSTQQASATTPSATPTLPTDPSATTPGTNTPGAPNTVAASTTSPNIPGGTKLGSPGGLTPGSPGAPQPGKSLPGVPTAPGTQGNPAAAAAAARGAAGPGMMGPGMGPGKGKSEENEHKAPEYLVTQENTDELIGEIPKTVPGGVIGGEPPA</sequence>
<feature type="compositionally biased region" description="Basic and acidic residues" evidence="1">
    <location>
        <begin position="339"/>
        <end position="349"/>
    </location>
</feature>
<evidence type="ECO:0000256" key="1">
    <source>
        <dbReference type="SAM" id="MobiDB-lite"/>
    </source>
</evidence>
<keyword evidence="3" id="KW-1185">Reference proteome</keyword>
<feature type="region of interest" description="Disordered" evidence="1">
    <location>
        <begin position="1"/>
        <end position="32"/>
    </location>
</feature>
<feature type="compositionally biased region" description="Gly residues" evidence="1">
    <location>
        <begin position="325"/>
        <end position="338"/>
    </location>
</feature>
<organism evidence="2 3">
    <name type="scientific">Nocardia callitridis</name>
    <dbReference type="NCBI Taxonomy" id="648753"/>
    <lineage>
        <taxon>Bacteria</taxon>
        <taxon>Bacillati</taxon>
        <taxon>Actinomycetota</taxon>
        <taxon>Actinomycetes</taxon>
        <taxon>Mycobacteriales</taxon>
        <taxon>Nocardiaceae</taxon>
        <taxon>Nocardia</taxon>
    </lineage>
</organism>
<feature type="compositionally biased region" description="Low complexity" evidence="1">
    <location>
        <begin position="204"/>
        <end position="265"/>
    </location>
</feature>
<feature type="region of interest" description="Disordered" evidence="1">
    <location>
        <begin position="162"/>
        <end position="380"/>
    </location>
</feature>
<comment type="caution">
    <text evidence="2">The sequence shown here is derived from an EMBL/GenBank/DDBJ whole genome shotgun (WGS) entry which is preliminary data.</text>
</comment>
<dbReference type="RefSeq" id="WP_345499601.1">
    <property type="nucleotide sequence ID" value="NZ_BAABJM010000009.1"/>
</dbReference>
<name>A0ABP9L289_9NOCA</name>